<protein>
    <submittedName>
        <fullName evidence="2">Amidohydrolase family protein</fullName>
    </submittedName>
</protein>
<dbReference type="InterPro" id="IPR006680">
    <property type="entry name" value="Amidohydro-rel"/>
</dbReference>
<dbReference type="Pfam" id="PF01979">
    <property type="entry name" value="Amidohydro_1"/>
    <property type="match status" value="1"/>
</dbReference>
<proteinExistence type="predicted"/>
<accession>A0A6I6JZB0</accession>
<dbReference type="InterPro" id="IPR050287">
    <property type="entry name" value="MTA/SAH_deaminase"/>
</dbReference>
<sequence length="450" mass="49109">MKTILIQHGTVLTLQNGVFVPKVADILVKNGKIVKIENEINHPVDDEIIDASGMIVMPGFVDTHRHLWETAFKGLAGNWTLMEYLNGVLGGIAPDFEPKDVYTGNLLGALEAINSGITTIFDWSHIMNSMEHAEAAIQALRDSGIRAKFGYGTPGTSVWEWFYESKLKHPLEAKTVRKKLLPSDEELVTMALAIRGPEYSTMEVTSHDILLGRELGLQVSMHIGGGAFGPRYNGVQKLFEAGLLEPDLNFAHANTISENDFKILANHNCSISVTPEVELQMGLGLPATGKAIKNRITCGLGVDVVTATSGNMFDQMKVALQAERAIQNEILYQKGEMPEKLTITDSDILKMATLGGAQTIGLADRTGSLEVGKQADIILIDTRNISIAPSVNPVSSVVLYAKENHVDTVMVGGKIVKRHGTLIYPHLQELMENARKSATRILNKKPVKVI</sequence>
<dbReference type="KEGG" id="mcos:GM418_23450"/>
<dbReference type="InterPro" id="IPR011059">
    <property type="entry name" value="Metal-dep_hydrolase_composite"/>
</dbReference>
<dbReference type="PANTHER" id="PTHR43794">
    <property type="entry name" value="AMINOHYDROLASE SSNA-RELATED"/>
    <property type="match status" value="1"/>
</dbReference>
<dbReference type="RefSeq" id="WP_158869639.1">
    <property type="nucleotide sequence ID" value="NZ_CP046401.1"/>
</dbReference>
<keyword evidence="2" id="KW-0378">Hydrolase</keyword>
<dbReference type="Gene3D" id="2.30.40.10">
    <property type="entry name" value="Urease, subunit C, domain 1"/>
    <property type="match status" value="1"/>
</dbReference>
<evidence type="ECO:0000259" key="1">
    <source>
        <dbReference type="Pfam" id="PF01979"/>
    </source>
</evidence>
<reference evidence="2 3" key="1">
    <citation type="submission" date="2019-11" db="EMBL/GenBank/DDBJ databases">
        <authorList>
            <person name="Zheng R.K."/>
            <person name="Sun C.M."/>
        </authorList>
    </citation>
    <scope>NUCLEOTIDE SEQUENCE [LARGE SCALE GENOMIC DNA]</scope>
    <source>
        <strain evidence="2 3">WC007</strain>
    </source>
</reference>
<evidence type="ECO:0000313" key="2">
    <source>
        <dbReference type="EMBL" id="QGY46508.1"/>
    </source>
</evidence>
<dbReference type="GO" id="GO:0016810">
    <property type="term" value="F:hydrolase activity, acting on carbon-nitrogen (but not peptide) bonds"/>
    <property type="evidence" value="ECO:0007669"/>
    <property type="project" value="InterPro"/>
</dbReference>
<dbReference type="InterPro" id="IPR032466">
    <property type="entry name" value="Metal_Hydrolase"/>
</dbReference>
<name>A0A6I6JZB0_9BACT</name>
<dbReference type="PANTHER" id="PTHR43794:SF5">
    <property type="entry name" value="CHLOROHYDROLASE FAMILY PROTEIN"/>
    <property type="match status" value="1"/>
</dbReference>
<organism evidence="2 3">
    <name type="scientific">Maribellus comscasis</name>
    <dbReference type="NCBI Taxonomy" id="2681766"/>
    <lineage>
        <taxon>Bacteria</taxon>
        <taxon>Pseudomonadati</taxon>
        <taxon>Bacteroidota</taxon>
        <taxon>Bacteroidia</taxon>
        <taxon>Marinilabiliales</taxon>
        <taxon>Prolixibacteraceae</taxon>
        <taxon>Maribellus</taxon>
    </lineage>
</organism>
<dbReference type="SUPFAM" id="SSF51556">
    <property type="entry name" value="Metallo-dependent hydrolases"/>
    <property type="match status" value="1"/>
</dbReference>
<evidence type="ECO:0000313" key="3">
    <source>
        <dbReference type="Proteomes" id="UP000428260"/>
    </source>
</evidence>
<dbReference type="Proteomes" id="UP000428260">
    <property type="component" value="Chromosome"/>
</dbReference>
<keyword evidence="3" id="KW-1185">Reference proteome</keyword>
<dbReference type="EMBL" id="CP046401">
    <property type="protein sequence ID" value="QGY46508.1"/>
    <property type="molecule type" value="Genomic_DNA"/>
</dbReference>
<dbReference type="NCBIfam" id="NF006056">
    <property type="entry name" value="PRK08204.1"/>
    <property type="match status" value="1"/>
</dbReference>
<feature type="domain" description="Amidohydrolase-related" evidence="1">
    <location>
        <begin position="55"/>
        <end position="416"/>
    </location>
</feature>
<dbReference type="Gene3D" id="3.20.20.140">
    <property type="entry name" value="Metal-dependent hydrolases"/>
    <property type="match status" value="1"/>
</dbReference>
<gene>
    <name evidence="2" type="ORF">GM418_23450</name>
</gene>
<dbReference type="AlphaFoldDB" id="A0A6I6JZB0"/>
<dbReference type="SUPFAM" id="SSF51338">
    <property type="entry name" value="Composite domain of metallo-dependent hydrolases"/>
    <property type="match status" value="1"/>
</dbReference>